<dbReference type="AlphaFoldDB" id="A0A2T0QYG8"/>
<evidence type="ECO:0000256" key="1">
    <source>
        <dbReference type="SAM" id="Phobius"/>
    </source>
</evidence>
<proteinExistence type="predicted"/>
<dbReference type="OrthoDB" id="9910248at2"/>
<dbReference type="EMBL" id="PVZF01000013">
    <property type="protein sequence ID" value="PRY11396.1"/>
    <property type="molecule type" value="Genomic_DNA"/>
</dbReference>
<dbReference type="Proteomes" id="UP000238083">
    <property type="component" value="Unassembled WGS sequence"/>
</dbReference>
<keyword evidence="3" id="KW-1185">Reference proteome</keyword>
<evidence type="ECO:0000313" key="3">
    <source>
        <dbReference type="Proteomes" id="UP000238083"/>
    </source>
</evidence>
<gene>
    <name evidence="2" type="ORF">CLV37_11317</name>
</gene>
<name>A0A2T0QYG8_9ACTN</name>
<feature type="transmembrane region" description="Helical" evidence="1">
    <location>
        <begin position="20"/>
        <end position="36"/>
    </location>
</feature>
<protein>
    <submittedName>
        <fullName evidence="2">Uncharacterized protein</fullName>
    </submittedName>
</protein>
<dbReference type="RefSeq" id="WP_106214286.1">
    <property type="nucleotide sequence ID" value="NZ_PVZF01000013.1"/>
</dbReference>
<evidence type="ECO:0000313" key="2">
    <source>
        <dbReference type="EMBL" id="PRY11396.1"/>
    </source>
</evidence>
<feature type="transmembrane region" description="Helical" evidence="1">
    <location>
        <begin position="42"/>
        <end position="60"/>
    </location>
</feature>
<organism evidence="2 3">
    <name type="scientific">Kineococcus rhizosphaerae</name>
    <dbReference type="NCBI Taxonomy" id="559628"/>
    <lineage>
        <taxon>Bacteria</taxon>
        <taxon>Bacillati</taxon>
        <taxon>Actinomycetota</taxon>
        <taxon>Actinomycetes</taxon>
        <taxon>Kineosporiales</taxon>
        <taxon>Kineosporiaceae</taxon>
        <taxon>Kineococcus</taxon>
    </lineage>
</organism>
<keyword evidence="1" id="KW-0812">Transmembrane</keyword>
<comment type="caution">
    <text evidence="2">The sequence shown here is derived from an EMBL/GenBank/DDBJ whole genome shotgun (WGS) entry which is preliminary data.</text>
</comment>
<keyword evidence="1" id="KW-0472">Membrane</keyword>
<keyword evidence="1" id="KW-1133">Transmembrane helix</keyword>
<sequence length="69" mass="7664">MARQPWWRATKTLEQSRRSGLLYAVLAALSWGVVVTDAGPLAWLAALAFSAGAVYFLAAWRVRRSREGE</sequence>
<reference evidence="2 3" key="1">
    <citation type="submission" date="2018-03" db="EMBL/GenBank/DDBJ databases">
        <title>Genomic Encyclopedia of Archaeal and Bacterial Type Strains, Phase II (KMG-II): from individual species to whole genera.</title>
        <authorList>
            <person name="Goeker M."/>
        </authorList>
    </citation>
    <scope>NUCLEOTIDE SEQUENCE [LARGE SCALE GENOMIC DNA]</scope>
    <source>
        <strain evidence="2 3">DSM 19711</strain>
    </source>
</reference>
<accession>A0A2T0QYG8</accession>